<keyword evidence="17" id="KW-0333">Golgi apparatus</keyword>
<keyword evidence="9" id="KW-0597">Phosphoprotein</keyword>
<comment type="catalytic activity">
    <reaction evidence="23">
        <text>N-acetyl-L-aspartyl-L-glutamate(in) + ATP + H2O = N-acetyl-L-aspartyl-L-glutamate(out) + ADP + phosphate + H(+)</text>
        <dbReference type="Rhea" id="RHEA:66728"/>
        <dbReference type="ChEBI" id="CHEBI:15377"/>
        <dbReference type="ChEBI" id="CHEBI:15378"/>
        <dbReference type="ChEBI" id="CHEBI:30616"/>
        <dbReference type="ChEBI" id="CHEBI:43474"/>
        <dbReference type="ChEBI" id="CHEBI:76931"/>
        <dbReference type="ChEBI" id="CHEBI:456216"/>
    </reaction>
    <physiologicalReaction direction="left-to-right" evidence="23">
        <dbReference type="Rhea" id="RHEA:66729"/>
    </physiologicalReaction>
</comment>
<reference evidence="35" key="1">
    <citation type="journal article" date="2006" name="Science">
        <title>Ancient noncoding elements conserved in the human genome.</title>
        <authorList>
            <person name="Venkatesh B."/>
            <person name="Kirkness E.F."/>
            <person name="Loh Y.H."/>
            <person name="Halpern A.L."/>
            <person name="Lee A.P."/>
            <person name="Johnson J."/>
            <person name="Dandona N."/>
            <person name="Viswanathan L.D."/>
            <person name="Tay A."/>
            <person name="Venter J.C."/>
            <person name="Strausberg R.L."/>
            <person name="Brenner S."/>
        </authorList>
    </citation>
    <scope>NUCLEOTIDE SEQUENCE [LARGE SCALE GENOMIC DNA]</scope>
</reference>
<dbReference type="InterPro" id="IPR027417">
    <property type="entry name" value="P-loop_NTPase"/>
</dbReference>
<reference evidence="34" key="5">
    <citation type="submission" date="2025-09" db="UniProtKB">
        <authorList>
            <consortium name="Ensembl"/>
        </authorList>
    </citation>
    <scope>IDENTIFICATION</scope>
</reference>
<evidence type="ECO:0000256" key="20">
    <source>
        <dbReference type="ARBA" id="ARBA00023769"/>
    </source>
</evidence>
<evidence type="ECO:0000256" key="11">
    <source>
        <dbReference type="ARBA" id="ARBA00022737"/>
    </source>
</evidence>
<dbReference type="GO" id="GO:0005796">
    <property type="term" value="C:Golgi lumen"/>
    <property type="evidence" value="ECO:0007669"/>
    <property type="project" value="UniProtKB-SubCell"/>
</dbReference>
<evidence type="ECO:0000256" key="19">
    <source>
        <dbReference type="ARBA" id="ARBA00023180"/>
    </source>
</evidence>
<dbReference type="Proteomes" id="UP000314986">
    <property type="component" value="Unassembled WGS sequence"/>
</dbReference>
<feature type="domain" description="ABC transmembrane type-1" evidence="33">
    <location>
        <begin position="160"/>
        <end position="439"/>
    </location>
</feature>
<evidence type="ECO:0000256" key="17">
    <source>
        <dbReference type="ARBA" id="ARBA00023034"/>
    </source>
</evidence>
<comment type="subcellular location">
    <subcellularLocation>
        <location evidence="1">Apical cell membrane</location>
        <topology evidence="1">Multi-pass membrane protein</topology>
    </subcellularLocation>
    <subcellularLocation>
        <location evidence="3">Basolateral cell membrane</location>
        <topology evidence="3">Multi-pass membrane protein</topology>
    </subcellularLocation>
    <subcellularLocation>
        <location evidence="2">Cytoplasmic granule</location>
    </subcellularLocation>
    <subcellularLocation>
        <location evidence="4">Endosome membrane</location>
    </subcellularLocation>
    <subcellularLocation>
        <location evidence="20">Golgi apparatus lumen</location>
    </subcellularLocation>
</comment>
<keyword evidence="11" id="KW-0677">Repeat</keyword>
<comment type="catalytic activity">
    <reaction evidence="21">
        <text>ATP + H2O + xenobioticSide 1 = ADP + phosphate + xenobioticSide 2.</text>
        <dbReference type="EC" id="7.6.2.2"/>
    </reaction>
</comment>
<dbReference type="InterPro" id="IPR050173">
    <property type="entry name" value="ABC_transporter_C-like"/>
</dbReference>
<feature type="transmembrane region" description="Helical" evidence="31">
    <location>
        <begin position="270"/>
        <end position="293"/>
    </location>
</feature>
<evidence type="ECO:0000256" key="8">
    <source>
        <dbReference type="ARBA" id="ARBA00022475"/>
    </source>
</evidence>
<dbReference type="GO" id="GO:0016323">
    <property type="term" value="C:basolateral plasma membrane"/>
    <property type="evidence" value="ECO:0007669"/>
    <property type="project" value="UniProtKB-SubCell"/>
</dbReference>
<sequence length="1415" mass="158915">MNNGKHVASTQDAVRLKSVKRNDDKPWYLETSGFKSLSPYLNPASDSEELHKVRETSHKYHQGLKTMIPIRLTPKHPSASPIDNAGLLSFVYFSWLTSVILKGYKKQVNQEVLPPLSHNESSDVNAERFLRFWKAEVKRVGIEKASLGRVTLQFQRTRLILNIMCIVLSMICAFMGPAVIVHSILQYVDEKMDDLVYGIALCVALFSTELLKSFFFTLAWAISYRTGIRLKSAISTLAFTKVVHLNSLSSCSTGEIMNLLSNDGNCLFDAVVYCPLVFGTPVLLFSCAVYSCIILGPTALLGMVAYIIFMPVQMLMAKLTTALRRKAIIKTDTRVRLMNEVLMYIKLIKMYAWEKSFANSVHDVRKEERKILEKAGYVQSVNSSVVPIIPALATVLMFLVHTFLKHELKSSMAFTVIAVFNAMKFSLGTLPFSVKAFADAKVSLQRLKNVLAIENPVSYLHLLQDSPYAVVMENASLSWYESKEKKADLSKVTKGKEGIDANGKKEDPSEVTDHASQNIAEPLRQNGNLLTMTLQNISFRLEKGSLLGVCGNVGSGKSSLLSAVLGQMYLRDGTVGVTGSFAYVSQQAWIIHGNVKENILFGKEYDEKKYKRVLENCSLHQDLAILPFGDMTEIGERGINLSGGQKQRISIARAVYSDQDIYLFDDPLSAVDAHVGKHIFEECIKKALQDKTVIFVTHQLQCLEHCDQVILLDNGKITEKGTHETLMKQDGYYANLIRNYQMEHTEKSKDKEEIAEQKLDRTLSARQHNGIENPAFDMTDEKVDSTDEISVHGKKNEDMEKPSSDQLVQQESKEEGSVSLGTYQQYFKAGGGYAALSFVLFIFILMMGCTIINGWWLSYWLQQGAGPNCTSQVNNTEAMDCSSITNNPQMGFYQLIYGMFLVVLVILSFIRGFTFTKYTLKASSTLHDKVFHTILRSPMSFFDTTPVGRIINRFSRDMNEVDVWLPFQAENFLQQLLTVLFTIATLAAVFPYLLIPVAIILLLFLLIVMTAQQAIRELKRMENISRSPCFSHITASIQGLSTIHAYNKIDEFIEKFKYLNDRNTNHFFLFHCSMRWLSARTDIFTVFITLTVALFVIISPDSISVSNKGLALSYAIQLTGLLQVCFRMGTETESKFISVERIIEYIKSGVSEAPLYSEDTTISKEWPNHGVITFKDYQMKYRENTPVVLKGLNVNIMAQEKVGIVGRTGSGKSSLSVALFRLVEPTAGTILIDGVDIRTIGLEELRSKLSIIPQDPVLFVGTVRHNLDPFKNYQEEQIWEALERTHMKNMISNLPKQLEAEIIENGENFSVGERQLLCMARALLRKSKIIVLDEATASIDAETDLLVQSTIREAFHDCTMLTIAHRINTVLESDRILVMDDGKAVEFDKPGVLIRTPNSAFASLLAATNKINSEV</sequence>
<dbReference type="CDD" id="cd03244">
    <property type="entry name" value="ABCC_MRP_domain2"/>
    <property type="match status" value="1"/>
</dbReference>
<dbReference type="GO" id="GO:0016324">
    <property type="term" value="C:apical plasma membrane"/>
    <property type="evidence" value="ECO:0007669"/>
    <property type="project" value="UniProtKB-SubCell"/>
</dbReference>
<comment type="catalytic activity">
    <reaction evidence="27">
        <text>3',5'-cyclic GMP(in) + ATP + H2O = 3',5'-cyclic GMP(out) + ADP + phosphate + H(+)</text>
        <dbReference type="Rhea" id="RHEA:66188"/>
        <dbReference type="ChEBI" id="CHEBI:15377"/>
        <dbReference type="ChEBI" id="CHEBI:15378"/>
        <dbReference type="ChEBI" id="CHEBI:30616"/>
        <dbReference type="ChEBI" id="CHEBI:43474"/>
        <dbReference type="ChEBI" id="CHEBI:57746"/>
        <dbReference type="ChEBI" id="CHEBI:456216"/>
    </reaction>
    <physiologicalReaction direction="left-to-right" evidence="27">
        <dbReference type="Rhea" id="RHEA:66189"/>
    </physiologicalReaction>
</comment>
<dbReference type="Gene3D" id="1.20.1560.10">
    <property type="entry name" value="ABC transporter type 1, transmembrane domain"/>
    <property type="match status" value="2"/>
</dbReference>
<keyword evidence="10 31" id="KW-0812">Transmembrane</keyword>
<feature type="transmembrane region" description="Helical" evidence="31">
    <location>
        <begin position="412"/>
        <end position="438"/>
    </location>
</feature>
<dbReference type="FunFam" id="1.20.1560.10:FF:000012">
    <property type="entry name" value="ATP binding cassette subfamily C member 5"/>
    <property type="match status" value="1"/>
</dbReference>
<comment type="catalytic activity">
    <reaction evidence="22">
        <text>(2S)-2-[5-amino-1-(beta-D-ribosyl)imidazole-4-carboxamido]succinate(in) + ATP + H2O = (2S)-2-[5-amino-1-(beta-D-ribosyl)imidazole-4-carboxamido]succinate(out) + ADP + phosphate + H(+)</text>
        <dbReference type="Rhea" id="RHEA:66752"/>
        <dbReference type="ChEBI" id="CHEBI:15377"/>
        <dbReference type="ChEBI" id="CHEBI:15378"/>
        <dbReference type="ChEBI" id="CHEBI:30616"/>
        <dbReference type="ChEBI" id="CHEBI:43474"/>
        <dbReference type="ChEBI" id="CHEBI:167466"/>
        <dbReference type="ChEBI" id="CHEBI:456216"/>
    </reaction>
    <physiologicalReaction direction="left-to-right" evidence="22">
        <dbReference type="Rhea" id="RHEA:66753"/>
    </physiologicalReaction>
</comment>
<feature type="region of interest" description="Disordered" evidence="30">
    <location>
        <begin position="491"/>
        <end position="512"/>
    </location>
</feature>
<keyword evidence="13" id="KW-0967">Endosome</keyword>
<dbReference type="InterPro" id="IPR036640">
    <property type="entry name" value="ABC1_TM_sf"/>
</dbReference>
<evidence type="ECO:0000256" key="15">
    <source>
        <dbReference type="ARBA" id="ARBA00022967"/>
    </source>
</evidence>
<dbReference type="GeneTree" id="ENSGT00940000159578"/>
<dbReference type="PROSITE" id="PS00211">
    <property type="entry name" value="ABC_TRANSPORTER_1"/>
    <property type="match status" value="2"/>
</dbReference>
<feature type="transmembrane region" description="Helical" evidence="31">
    <location>
        <begin position="375"/>
        <end position="400"/>
    </location>
</feature>
<evidence type="ECO:0000256" key="13">
    <source>
        <dbReference type="ARBA" id="ARBA00022753"/>
    </source>
</evidence>
<name>A0A4W3JQJ6_CALMI</name>
<dbReference type="GeneID" id="103176068"/>
<evidence type="ECO:0000313" key="34">
    <source>
        <dbReference type="Ensembl" id="ENSCMIP00000040383.1"/>
    </source>
</evidence>
<dbReference type="CDD" id="cd18592">
    <property type="entry name" value="ABC_6TM_MRP5_8_9_D1"/>
    <property type="match status" value="1"/>
</dbReference>
<evidence type="ECO:0000313" key="35">
    <source>
        <dbReference type="Proteomes" id="UP000314986"/>
    </source>
</evidence>
<comment type="catalytic activity">
    <reaction evidence="25">
        <text>N-acetyl-L-aspartyl-L-glutamyl-L-glutamate(in) + ATP + H2O = N-acetyl-L-aspartyl-L-glutamyl-L-glutamate(out) + ADP + phosphate + H(+)</text>
        <dbReference type="Rhea" id="RHEA:66732"/>
        <dbReference type="ChEBI" id="CHEBI:15377"/>
        <dbReference type="ChEBI" id="CHEBI:15378"/>
        <dbReference type="ChEBI" id="CHEBI:30616"/>
        <dbReference type="ChEBI" id="CHEBI:43474"/>
        <dbReference type="ChEBI" id="CHEBI:76935"/>
        <dbReference type="ChEBI" id="CHEBI:456216"/>
    </reaction>
    <physiologicalReaction direction="left-to-right" evidence="25">
        <dbReference type="Rhea" id="RHEA:66733"/>
    </physiologicalReaction>
</comment>
<organism evidence="34 35">
    <name type="scientific">Callorhinchus milii</name>
    <name type="common">Ghost shark</name>
    <dbReference type="NCBI Taxonomy" id="7868"/>
    <lineage>
        <taxon>Eukaryota</taxon>
        <taxon>Metazoa</taxon>
        <taxon>Chordata</taxon>
        <taxon>Craniata</taxon>
        <taxon>Vertebrata</taxon>
        <taxon>Chondrichthyes</taxon>
        <taxon>Holocephali</taxon>
        <taxon>Chimaeriformes</taxon>
        <taxon>Callorhinchidae</taxon>
        <taxon>Callorhinchus</taxon>
    </lineage>
</organism>
<proteinExistence type="inferred from homology"/>
<dbReference type="CDD" id="cd03250">
    <property type="entry name" value="ABCC_MRP_domain1"/>
    <property type="match status" value="1"/>
</dbReference>
<feature type="transmembrane region" description="Helical" evidence="31">
    <location>
        <begin position="299"/>
        <end position="317"/>
    </location>
</feature>
<dbReference type="PROSITE" id="PS50929">
    <property type="entry name" value="ABC_TM1F"/>
    <property type="match status" value="2"/>
</dbReference>
<dbReference type="PROSITE" id="PS50893">
    <property type="entry name" value="ABC_TRANSPORTER_2"/>
    <property type="match status" value="2"/>
</dbReference>
<keyword evidence="19" id="KW-0325">Glycoprotein</keyword>
<reference evidence="35" key="2">
    <citation type="journal article" date="2007" name="PLoS Biol.">
        <title>Survey sequencing and comparative analysis of the elephant shark (Callorhinchus milii) genome.</title>
        <authorList>
            <person name="Venkatesh B."/>
            <person name="Kirkness E.F."/>
            <person name="Loh Y.H."/>
            <person name="Halpern A.L."/>
            <person name="Lee A.P."/>
            <person name="Johnson J."/>
            <person name="Dandona N."/>
            <person name="Viswanathan L.D."/>
            <person name="Tay A."/>
            <person name="Venter J.C."/>
            <person name="Strausberg R.L."/>
            <person name="Brenner S."/>
        </authorList>
    </citation>
    <scope>NUCLEOTIDE SEQUENCE [LARGE SCALE GENOMIC DNA]</scope>
</reference>
<keyword evidence="16 31" id="KW-1133">Transmembrane helix</keyword>
<dbReference type="EC" id="7.6.2.2" evidence="6"/>
<comment type="catalytic activity">
    <reaction evidence="24">
        <text>3',5'-cyclic AMP(in) + ATP + H2O = 3',5'-cyclic AMP(out) + ADP + phosphate + H(+)</text>
        <dbReference type="Rhea" id="RHEA:66184"/>
        <dbReference type="ChEBI" id="CHEBI:15377"/>
        <dbReference type="ChEBI" id="CHEBI:15378"/>
        <dbReference type="ChEBI" id="CHEBI:30616"/>
        <dbReference type="ChEBI" id="CHEBI:43474"/>
        <dbReference type="ChEBI" id="CHEBI:58165"/>
        <dbReference type="ChEBI" id="CHEBI:456216"/>
    </reaction>
    <physiologicalReaction direction="left-to-right" evidence="24">
        <dbReference type="Rhea" id="RHEA:66185"/>
    </physiologicalReaction>
</comment>
<dbReference type="InterPro" id="IPR003439">
    <property type="entry name" value="ABC_transporter-like_ATP-bd"/>
</dbReference>
<dbReference type="PANTHER" id="PTHR24223:SF10">
    <property type="entry name" value="ATP-BINDING CASSETTE SUB-FAMILY C MEMBER 12"/>
    <property type="match status" value="1"/>
</dbReference>
<dbReference type="KEGG" id="cmk:103176068"/>
<dbReference type="CTD" id="94160"/>
<dbReference type="GO" id="GO:0005524">
    <property type="term" value="F:ATP binding"/>
    <property type="evidence" value="ECO:0007669"/>
    <property type="project" value="UniProtKB-KW"/>
</dbReference>
<evidence type="ECO:0000256" key="9">
    <source>
        <dbReference type="ARBA" id="ARBA00022553"/>
    </source>
</evidence>
<keyword evidence="15" id="KW-1278">Translocase</keyword>
<dbReference type="CDD" id="cd18599">
    <property type="entry name" value="ABC_6TM_MRP5_8_9_D2"/>
    <property type="match status" value="1"/>
</dbReference>
<evidence type="ECO:0000256" key="1">
    <source>
        <dbReference type="ARBA" id="ARBA00004424"/>
    </source>
</evidence>
<evidence type="ECO:0000256" key="12">
    <source>
        <dbReference type="ARBA" id="ARBA00022741"/>
    </source>
</evidence>
<dbReference type="FunFam" id="3.40.50.300:FF:000605">
    <property type="entry name" value="multidrug resistance-associated protein 5 isoform X1"/>
    <property type="match status" value="1"/>
</dbReference>
<dbReference type="InterPro" id="IPR011527">
    <property type="entry name" value="ABC1_TM_dom"/>
</dbReference>
<evidence type="ECO:0000256" key="6">
    <source>
        <dbReference type="ARBA" id="ARBA00012191"/>
    </source>
</evidence>
<evidence type="ECO:0000256" key="23">
    <source>
        <dbReference type="ARBA" id="ARBA00050745"/>
    </source>
</evidence>
<keyword evidence="12" id="KW-0547">Nucleotide-binding</keyword>
<evidence type="ECO:0000256" key="28">
    <source>
        <dbReference type="ARBA" id="ARBA00069159"/>
    </source>
</evidence>
<evidence type="ECO:0000259" key="32">
    <source>
        <dbReference type="PROSITE" id="PS50893"/>
    </source>
</evidence>
<evidence type="ECO:0000256" key="24">
    <source>
        <dbReference type="ARBA" id="ARBA00051604"/>
    </source>
</evidence>
<dbReference type="FunFam" id="3.40.50.300:FF:000074">
    <property type="entry name" value="Multidrug resistance-associated protein 5 isoform 1"/>
    <property type="match status" value="1"/>
</dbReference>
<dbReference type="Ensembl" id="ENSCMIT00000040955.1">
    <property type="protein sequence ID" value="ENSCMIP00000040383.1"/>
    <property type="gene ID" value="ENSCMIG00000016776.1"/>
</dbReference>
<evidence type="ECO:0000256" key="29">
    <source>
        <dbReference type="ARBA" id="ARBA00082793"/>
    </source>
</evidence>
<dbReference type="Pfam" id="PF00005">
    <property type="entry name" value="ABC_tran"/>
    <property type="match status" value="2"/>
</dbReference>
<feature type="transmembrane region" description="Helical" evidence="31">
    <location>
        <begin position="833"/>
        <end position="857"/>
    </location>
</feature>
<feature type="transmembrane region" description="Helical" evidence="31">
    <location>
        <begin position="963"/>
        <end position="983"/>
    </location>
</feature>
<keyword evidence="14" id="KW-0067">ATP-binding</keyword>
<evidence type="ECO:0000256" key="25">
    <source>
        <dbReference type="ARBA" id="ARBA00052576"/>
    </source>
</evidence>
<feature type="transmembrane region" description="Helical" evidence="31">
    <location>
        <begin position="197"/>
        <end position="222"/>
    </location>
</feature>
<evidence type="ECO:0000256" key="2">
    <source>
        <dbReference type="ARBA" id="ARBA00004463"/>
    </source>
</evidence>
<feature type="region of interest" description="Disordered" evidence="30">
    <location>
        <begin position="770"/>
        <end position="812"/>
    </location>
</feature>
<evidence type="ECO:0000256" key="31">
    <source>
        <dbReference type="SAM" id="Phobius"/>
    </source>
</evidence>
<dbReference type="FunFam" id="1.20.1560.10:FF:000015">
    <property type="entry name" value="multidrug resistance-associated protein 5 isoform X1"/>
    <property type="match status" value="1"/>
</dbReference>
<evidence type="ECO:0000256" key="7">
    <source>
        <dbReference type="ARBA" id="ARBA00022448"/>
    </source>
</evidence>
<evidence type="ECO:0000256" key="30">
    <source>
        <dbReference type="SAM" id="MobiDB-lite"/>
    </source>
</evidence>
<dbReference type="STRING" id="7868.ENSCMIP00000040383"/>
<protein>
    <recommendedName>
        <fullName evidence="28">ATP-binding cassette sub-family C member 5</fullName>
        <ecNumber evidence="6">7.6.2.2</ecNumber>
    </recommendedName>
    <alternativeName>
        <fullName evidence="29">Multidrug resistance-associated protein 5</fullName>
    </alternativeName>
</protein>
<dbReference type="InParanoid" id="A0A4W3JQJ6"/>
<feature type="transmembrane region" description="Helical" evidence="31">
    <location>
        <begin position="159"/>
        <end position="185"/>
    </location>
</feature>
<evidence type="ECO:0000256" key="4">
    <source>
        <dbReference type="ARBA" id="ARBA00004608"/>
    </source>
</evidence>
<accession>A0A4W3JQJ6</accession>
<keyword evidence="18 31" id="KW-0472">Membrane</keyword>
<evidence type="ECO:0000256" key="22">
    <source>
        <dbReference type="ARBA" id="ARBA00050661"/>
    </source>
</evidence>
<evidence type="ECO:0000256" key="14">
    <source>
        <dbReference type="ARBA" id="ARBA00022840"/>
    </source>
</evidence>
<dbReference type="SUPFAM" id="SSF52540">
    <property type="entry name" value="P-loop containing nucleoside triphosphate hydrolases"/>
    <property type="match status" value="2"/>
</dbReference>
<evidence type="ECO:0000256" key="10">
    <source>
        <dbReference type="ARBA" id="ARBA00022692"/>
    </source>
</evidence>
<feature type="compositionally biased region" description="Basic and acidic residues" evidence="30">
    <location>
        <begin position="779"/>
        <end position="803"/>
    </location>
</feature>
<feature type="domain" description="ABC transporter" evidence="32">
    <location>
        <begin position="514"/>
        <end position="739"/>
    </location>
</feature>
<reference evidence="35" key="3">
    <citation type="journal article" date="2014" name="Nature">
        <title>Elephant shark genome provides unique insights into gnathostome evolution.</title>
        <authorList>
            <consortium name="International Elephant Shark Genome Sequencing Consortium"/>
            <person name="Venkatesh B."/>
            <person name="Lee A.P."/>
            <person name="Ravi V."/>
            <person name="Maurya A.K."/>
            <person name="Lian M.M."/>
            <person name="Swann J.B."/>
            <person name="Ohta Y."/>
            <person name="Flajnik M.F."/>
            <person name="Sutoh Y."/>
            <person name="Kasahara M."/>
            <person name="Hoon S."/>
            <person name="Gangu V."/>
            <person name="Roy S.W."/>
            <person name="Irimia M."/>
            <person name="Korzh V."/>
            <person name="Kondrychyn I."/>
            <person name="Lim Z.W."/>
            <person name="Tay B.H."/>
            <person name="Tohari S."/>
            <person name="Kong K.W."/>
            <person name="Ho S."/>
            <person name="Lorente-Galdos B."/>
            <person name="Quilez J."/>
            <person name="Marques-Bonet T."/>
            <person name="Raney B.J."/>
            <person name="Ingham P.W."/>
            <person name="Tay A."/>
            <person name="Hillier L.W."/>
            <person name="Minx P."/>
            <person name="Boehm T."/>
            <person name="Wilson R.K."/>
            <person name="Brenner S."/>
            <person name="Warren W.C."/>
        </authorList>
    </citation>
    <scope>NUCLEOTIDE SEQUENCE [LARGE SCALE GENOMIC DNA]</scope>
</reference>
<evidence type="ECO:0000256" key="3">
    <source>
        <dbReference type="ARBA" id="ARBA00004554"/>
    </source>
</evidence>
<dbReference type="SUPFAM" id="SSF90123">
    <property type="entry name" value="ABC transporter transmembrane region"/>
    <property type="match status" value="2"/>
</dbReference>
<evidence type="ECO:0000259" key="33">
    <source>
        <dbReference type="PROSITE" id="PS50929"/>
    </source>
</evidence>
<keyword evidence="8" id="KW-1003">Cell membrane</keyword>
<evidence type="ECO:0000256" key="16">
    <source>
        <dbReference type="ARBA" id="ARBA00022989"/>
    </source>
</evidence>
<evidence type="ECO:0000256" key="5">
    <source>
        <dbReference type="ARBA" id="ARBA00009726"/>
    </source>
</evidence>
<keyword evidence="7" id="KW-0813">Transport</keyword>
<dbReference type="SMART" id="SM00382">
    <property type="entry name" value="AAA"/>
    <property type="match status" value="2"/>
</dbReference>
<reference evidence="34" key="4">
    <citation type="submission" date="2025-08" db="UniProtKB">
        <authorList>
            <consortium name="Ensembl"/>
        </authorList>
    </citation>
    <scope>IDENTIFICATION</scope>
</reference>
<dbReference type="InterPro" id="IPR003593">
    <property type="entry name" value="AAA+_ATPase"/>
</dbReference>
<feature type="transmembrane region" description="Helical" evidence="31">
    <location>
        <begin position="989"/>
        <end position="1011"/>
    </location>
</feature>
<comment type="catalytic activity">
    <reaction evidence="26">
        <text>N-acetyl-L-aspartate(in) + ATP + H2O = N-acetyl-L-aspartate(out) + ADP + phosphate + H(+)</text>
        <dbReference type="Rhea" id="RHEA:66744"/>
        <dbReference type="ChEBI" id="CHEBI:15377"/>
        <dbReference type="ChEBI" id="CHEBI:15378"/>
        <dbReference type="ChEBI" id="CHEBI:16953"/>
        <dbReference type="ChEBI" id="CHEBI:30616"/>
        <dbReference type="ChEBI" id="CHEBI:43474"/>
        <dbReference type="ChEBI" id="CHEBI:456216"/>
    </reaction>
    <physiologicalReaction direction="left-to-right" evidence="26">
        <dbReference type="Rhea" id="RHEA:66745"/>
    </physiologicalReaction>
</comment>
<dbReference type="InterPro" id="IPR017871">
    <property type="entry name" value="ABC_transporter-like_CS"/>
</dbReference>
<dbReference type="OMA" id="CPQDWPS"/>
<dbReference type="PANTHER" id="PTHR24223">
    <property type="entry name" value="ATP-BINDING CASSETTE SUB-FAMILY C"/>
    <property type="match status" value="1"/>
</dbReference>
<feature type="transmembrane region" description="Helical" evidence="31">
    <location>
        <begin position="1083"/>
        <end position="1103"/>
    </location>
</feature>
<feature type="domain" description="ABC transporter" evidence="32">
    <location>
        <begin position="1172"/>
        <end position="1406"/>
    </location>
</feature>
<evidence type="ECO:0000256" key="26">
    <source>
        <dbReference type="ARBA" id="ARBA00052708"/>
    </source>
</evidence>
<dbReference type="GO" id="GO:0008559">
    <property type="term" value="F:ABC-type xenobiotic transporter activity"/>
    <property type="evidence" value="ECO:0007669"/>
    <property type="project" value="UniProtKB-EC"/>
</dbReference>
<evidence type="ECO:0000256" key="18">
    <source>
        <dbReference type="ARBA" id="ARBA00023136"/>
    </source>
</evidence>
<feature type="domain" description="ABC transmembrane type-1" evidence="33">
    <location>
        <begin position="838"/>
        <end position="1134"/>
    </location>
</feature>
<dbReference type="GO" id="GO:0010008">
    <property type="term" value="C:endosome membrane"/>
    <property type="evidence" value="ECO:0007669"/>
    <property type="project" value="UniProtKB-SubCell"/>
</dbReference>
<dbReference type="Gene3D" id="3.40.50.300">
    <property type="entry name" value="P-loop containing nucleotide triphosphate hydrolases"/>
    <property type="match status" value="2"/>
</dbReference>
<dbReference type="Pfam" id="PF00664">
    <property type="entry name" value="ABC_membrane"/>
    <property type="match status" value="2"/>
</dbReference>
<comment type="similarity">
    <text evidence="5">Belongs to the ABC transporter superfamily. ABCC family. Conjugate transporter (TC 3.A.1.208) subfamily.</text>
</comment>
<dbReference type="OrthoDB" id="6500128at2759"/>
<keyword evidence="35" id="KW-1185">Reference proteome</keyword>
<gene>
    <name evidence="34" type="primary">abcc12</name>
</gene>
<evidence type="ECO:0000256" key="27">
    <source>
        <dbReference type="ARBA" id="ARBA00052963"/>
    </source>
</evidence>
<dbReference type="GO" id="GO:0016887">
    <property type="term" value="F:ATP hydrolysis activity"/>
    <property type="evidence" value="ECO:0007669"/>
    <property type="project" value="InterPro"/>
</dbReference>
<feature type="transmembrane region" description="Helical" evidence="31">
    <location>
        <begin position="892"/>
        <end position="913"/>
    </location>
</feature>
<evidence type="ECO:0000256" key="21">
    <source>
        <dbReference type="ARBA" id="ARBA00034018"/>
    </source>
</evidence>